<dbReference type="FunFam" id="1.10.8.10:FF:000006">
    <property type="entry name" value="Putative nascent polypeptide-associated complex subunit alpha"/>
    <property type="match status" value="1"/>
</dbReference>
<feature type="compositionally biased region" description="Low complexity" evidence="1">
    <location>
        <begin position="815"/>
        <end position="827"/>
    </location>
</feature>
<dbReference type="InterPro" id="IPR002715">
    <property type="entry name" value="Nas_poly-pep-assoc_cplx_dom"/>
</dbReference>
<dbReference type="Gene3D" id="2.20.70.30">
    <property type="entry name" value="Nascent polypeptide-associated complex domain"/>
    <property type="match status" value="1"/>
</dbReference>
<dbReference type="GO" id="GO:0005854">
    <property type="term" value="C:nascent polypeptide-associated complex"/>
    <property type="evidence" value="ECO:0007669"/>
    <property type="project" value="InterPro"/>
</dbReference>
<dbReference type="Proteomes" id="UP000314987">
    <property type="component" value="Unassembled WGS sequence"/>
</dbReference>
<keyword evidence="4" id="KW-1185">Reference proteome</keyword>
<feature type="compositionally biased region" description="Pro residues" evidence="1">
    <location>
        <begin position="909"/>
        <end position="925"/>
    </location>
</feature>
<feature type="region of interest" description="Disordered" evidence="1">
    <location>
        <begin position="520"/>
        <end position="544"/>
    </location>
</feature>
<dbReference type="SMART" id="SM01407">
    <property type="entry name" value="NAC"/>
    <property type="match status" value="1"/>
</dbReference>
<dbReference type="STRING" id="29139.ENSVURP00010019361"/>
<protein>
    <recommendedName>
        <fullName evidence="2">NAC-A/B domain-containing protein</fullName>
    </recommendedName>
</protein>
<evidence type="ECO:0000313" key="4">
    <source>
        <dbReference type="Proteomes" id="UP000314987"/>
    </source>
</evidence>
<dbReference type="PROSITE" id="PS51151">
    <property type="entry name" value="NAC_AB"/>
    <property type="match status" value="1"/>
</dbReference>
<proteinExistence type="predicted"/>
<feature type="region of interest" description="Disordered" evidence="1">
    <location>
        <begin position="586"/>
        <end position="1075"/>
    </location>
</feature>
<accession>A0A4X2LB92</accession>
<sequence length="1209" mass="128364">MKTSQTIQEEADLKPIAIMTSQTLQETVGLEPTSMKTSQTLQETVGLEPTSMKTSQTLQETVGLESISMNTSQTIQETVGLEPTSMNTSQTLQETEGLEPTSMNTSQTIQEAADLESTATMASQTVQEATDLEPTATMASQTIQEATDLEPIATVASQTVQEATDPEPIAMVASQTVQEATDLDPMATMASQTAQEVADLELIAMMASQTVHEAADLEPIATVASQTVQEAADLEPIATMTSQTVQGAADLEPIAMMISQTLQEAAGLESIAMKTSQTLQETLDLEPITMKTSQAPQETIDLEPVAMKTSHTLKEIVGLEPIAMMTSQTTQEAVGLEPIALTSQTVRETVGLGPIAVEVTPQTLQEETGFTLGLEPLAMEMFRADRMQVTPDTLPAMGQEEGEGEKQEWLQDEGEPFLAERLESREGLVACFNIDEEAEPLSPQREALPGAWELADGQDQGVEGQEGLAGEDEGLNPLAEQSYVVISKGSEDAWSRDVSGEGCPPVSLERSLQWPPCHLEEEPDLENEGSVGENESSEQHLVSPTKMDLVPGSLDAIQSSKEIGAPGPSSGPSLEQTDVLRKELLGEIEFNVEENCPEEPSQKPLPSDEIPEPGEALEPVLRAKEPQSTPGEGSPVLSEGPQLKTALRWDTEQASFLRPEEEGPGSSSPEELVDVPFVPKCQETLVVAPVPPVGADEAHGPKLLEERVPSSVLSSADCSLEEPIGPSEEKRPPPQSSPDGEKPPSPAGGANTKLGKSQPRSAIPVPSFREAQSSSAPVIPMPNTVAPQSSSSPEASSNKGPPLPLTQKQEGGRVEGAVSSSARAVSGNMPPSALCPSDLGTVATRKAGSPRHRSPRGQVLVSPRTPTSKAVPYAKDQAPAGSPEVISNPCSRGLWAGQAPLGGSVPQVVPKPPTPSQVPPGPAPGPGLWAPTHSRAGPAAAQREECSPRDVTPPPGPRLSREGTDRPPLQGSVQSQSSSSSEADPLSRCTELEELHQAASMALRPAPGALPNHRASRNDSESNGESLPELEEPDSTEPRTSPPQAQLAHSVGSGEETVNKAKQSRSEKKARKAMSKLGLRQIHGVTRITIRKSKNILFVISKPDVFKSPASDIYIVFGEAKIEDLSQQVHKAAAEKFKVPAEPSPIITETAPGLSIKEESEDEEVDETGLEVRDIELVMAQANVSRAKAVRALRHNNNDIVNAIMELTM</sequence>
<feature type="domain" description="NAC-A/B" evidence="2">
    <location>
        <begin position="1064"/>
        <end position="1129"/>
    </location>
</feature>
<dbReference type="GeneTree" id="ENSGT00940000161501"/>
<dbReference type="InterPro" id="IPR041907">
    <property type="entry name" value="NACAD_UBA"/>
</dbReference>
<name>A0A4X2LB92_VOMUR</name>
<dbReference type="InterPro" id="IPR016641">
    <property type="entry name" value="EGD2/NACA0like"/>
</dbReference>
<reference evidence="3" key="3">
    <citation type="submission" date="2025-09" db="UniProtKB">
        <authorList>
            <consortium name="Ensembl"/>
        </authorList>
    </citation>
    <scope>IDENTIFICATION</scope>
</reference>
<gene>
    <name evidence="3" type="primary">NACAD</name>
</gene>
<evidence type="ECO:0000256" key="1">
    <source>
        <dbReference type="SAM" id="MobiDB-lite"/>
    </source>
</evidence>
<dbReference type="FunFam" id="2.20.70.30:FF:000002">
    <property type="entry name" value="Nascent polypeptide-associated complex (NAC), alpha subunit"/>
    <property type="match status" value="1"/>
</dbReference>
<feature type="compositionally biased region" description="Low complexity" evidence="1">
    <location>
        <begin position="786"/>
        <end position="797"/>
    </location>
</feature>
<dbReference type="InterPro" id="IPR044034">
    <property type="entry name" value="NAC-like_UBA"/>
</dbReference>
<dbReference type="CDD" id="cd22054">
    <property type="entry name" value="NAC_NACA"/>
    <property type="match status" value="1"/>
</dbReference>
<evidence type="ECO:0000313" key="3">
    <source>
        <dbReference type="Ensembl" id="ENSVURP00010019361.1"/>
    </source>
</evidence>
<dbReference type="PANTHER" id="PTHR21713">
    <property type="entry name" value="NASCENT POLYPEPTIDE ASSOCIATED COMPLEX ALPHA SUBUNIT-RELATED"/>
    <property type="match status" value="1"/>
</dbReference>
<feature type="compositionally biased region" description="Low complexity" evidence="1">
    <location>
        <begin position="970"/>
        <end position="981"/>
    </location>
</feature>
<evidence type="ECO:0000259" key="2">
    <source>
        <dbReference type="PROSITE" id="PS51151"/>
    </source>
</evidence>
<dbReference type="Pfam" id="PF19026">
    <property type="entry name" value="UBA_HYPK"/>
    <property type="match status" value="1"/>
</dbReference>
<dbReference type="InterPro" id="IPR038187">
    <property type="entry name" value="NAC_A/B_dom_sf"/>
</dbReference>
<feature type="compositionally biased region" description="Basic and acidic residues" evidence="1">
    <location>
        <begin position="696"/>
        <end position="708"/>
    </location>
</feature>
<dbReference type="Gene3D" id="1.10.8.10">
    <property type="entry name" value="DNA helicase RuvA subunit, C-terminal domain"/>
    <property type="match status" value="1"/>
</dbReference>
<dbReference type="Pfam" id="PF01849">
    <property type="entry name" value="NAC"/>
    <property type="match status" value="1"/>
</dbReference>
<organism evidence="3 4">
    <name type="scientific">Vombatus ursinus</name>
    <name type="common">Common wombat</name>
    <dbReference type="NCBI Taxonomy" id="29139"/>
    <lineage>
        <taxon>Eukaryota</taxon>
        <taxon>Metazoa</taxon>
        <taxon>Chordata</taxon>
        <taxon>Craniata</taxon>
        <taxon>Vertebrata</taxon>
        <taxon>Euteleostomi</taxon>
        <taxon>Mammalia</taxon>
        <taxon>Metatheria</taxon>
        <taxon>Diprotodontia</taxon>
        <taxon>Vombatidae</taxon>
        <taxon>Vombatus</taxon>
    </lineage>
</organism>
<reference evidence="4" key="1">
    <citation type="submission" date="2018-12" db="EMBL/GenBank/DDBJ databases">
        <authorList>
            <person name="Yazar S."/>
        </authorList>
    </citation>
    <scope>NUCLEOTIDE SEQUENCE [LARGE SCALE GENOMIC DNA]</scope>
</reference>
<reference evidence="3" key="2">
    <citation type="submission" date="2025-08" db="UniProtKB">
        <authorList>
            <consortium name="Ensembl"/>
        </authorList>
    </citation>
    <scope>IDENTIFICATION</scope>
</reference>
<dbReference type="AlphaFoldDB" id="A0A4X2LB92"/>
<dbReference type="Ensembl" id="ENSVURT00010022042.1">
    <property type="protein sequence ID" value="ENSVURP00010019361.1"/>
    <property type="gene ID" value="ENSVURG00010014791.1"/>
</dbReference>
<dbReference type="CDD" id="cd14416">
    <property type="entry name" value="UBA_NACAD"/>
    <property type="match status" value="1"/>
</dbReference>
<dbReference type="OMA" id="LELIAMM"/>